<dbReference type="AlphaFoldDB" id="A0A0C3QQX0"/>
<feature type="domain" description="Rit1 DUSP-like" evidence="1">
    <location>
        <begin position="331"/>
        <end position="398"/>
    </location>
</feature>
<evidence type="ECO:0000259" key="1">
    <source>
        <dbReference type="Pfam" id="PF04179"/>
    </source>
</evidence>
<dbReference type="InterPro" id="IPR033421">
    <property type="entry name" value="Rit1_DUSP-like"/>
</dbReference>
<evidence type="ECO:0000313" key="4">
    <source>
        <dbReference type="Proteomes" id="UP000054248"/>
    </source>
</evidence>
<dbReference type="Pfam" id="PF17184">
    <property type="entry name" value="Rit1_C"/>
    <property type="match status" value="1"/>
</dbReference>
<dbReference type="PANTHER" id="PTHR31811:SF0">
    <property type="entry name" value="TRNA A64-2'-O-RIBOSYLPHOSPHATE TRANSFERASE"/>
    <property type="match status" value="1"/>
</dbReference>
<name>A0A0C3QQX0_9AGAM</name>
<evidence type="ECO:0000313" key="3">
    <source>
        <dbReference type="EMBL" id="KIO30049.1"/>
    </source>
</evidence>
<protein>
    <recommendedName>
        <fullName evidence="5">Initiator tRNA phosphoribosyl transferase</fullName>
    </recommendedName>
</protein>
<dbReference type="InterPro" id="IPR033449">
    <property type="entry name" value="Rit1_N"/>
</dbReference>
<dbReference type="InterPro" id="IPR007306">
    <property type="entry name" value="Rit1"/>
</dbReference>
<reference evidence="3 4" key="1">
    <citation type="submission" date="2014-04" db="EMBL/GenBank/DDBJ databases">
        <authorList>
            <consortium name="DOE Joint Genome Institute"/>
            <person name="Kuo A."/>
            <person name="Girlanda M."/>
            <person name="Perotto S."/>
            <person name="Kohler A."/>
            <person name="Nagy L.G."/>
            <person name="Floudas D."/>
            <person name="Copeland A."/>
            <person name="Barry K.W."/>
            <person name="Cichocki N."/>
            <person name="Veneault-Fourrey C."/>
            <person name="LaButti K."/>
            <person name="Lindquist E.A."/>
            <person name="Lipzen A."/>
            <person name="Lundell T."/>
            <person name="Morin E."/>
            <person name="Murat C."/>
            <person name="Sun H."/>
            <person name="Tunlid A."/>
            <person name="Henrissat B."/>
            <person name="Grigoriev I.V."/>
            <person name="Hibbett D.S."/>
            <person name="Martin F."/>
            <person name="Nordberg H.P."/>
            <person name="Cantor M.N."/>
            <person name="Hua S.X."/>
        </authorList>
    </citation>
    <scope>NUCLEOTIDE SEQUENCE [LARGE SCALE GENOMIC DNA]</scope>
    <source>
        <strain evidence="3 4">MUT 4182</strain>
    </source>
</reference>
<organism evidence="3 4">
    <name type="scientific">Tulasnella calospora MUT 4182</name>
    <dbReference type="NCBI Taxonomy" id="1051891"/>
    <lineage>
        <taxon>Eukaryota</taxon>
        <taxon>Fungi</taxon>
        <taxon>Dikarya</taxon>
        <taxon>Basidiomycota</taxon>
        <taxon>Agaricomycotina</taxon>
        <taxon>Agaricomycetes</taxon>
        <taxon>Cantharellales</taxon>
        <taxon>Tulasnellaceae</taxon>
        <taxon>Tulasnella</taxon>
    </lineage>
</organism>
<dbReference type="Proteomes" id="UP000054248">
    <property type="component" value="Unassembled WGS sequence"/>
</dbReference>
<evidence type="ECO:0000259" key="2">
    <source>
        <dbReference type="Pfam" id="PF17184"/>
    </source>
</evidence>
<dbReference type="PIRSF" id="PIRSF007747">
    <property type="entry name" value="Ribosyl_Ptfrase"/>
    <property type="match status" value="1"/>
</dbReference>
<dbReference type="GO" id="GO:0019988">
    <property type="term" value="P:charged-tRNA amino acid modification"/>
    <property type="evidence" value="ECO:0007669"/>
    <property type="project" value="InterPro"/>
</dbReference>
<reference evidence="4" key="2">
    <citation type="submission" date="2015-01" db="EMBL/GenBank/DDBJ databases">
        <title>Evolutionary Origins and Diversification of the Mycorrhizal Mutualists.</title>
        <authorList>
            <consortium name="DOE Joint Genome Institute"/>
            <consortium name="Mycorrhizal Genomics Consortium"/>
            <person name="Kohler A."/>
            <person name="Kuo A."/>
            <person name="Nagy L.G."/>
            <person name="Floudas D."/>
            <person name="Copeland A."/>
            <person name="Barry K.W."/>
            <person name="Cichocki N."/>
            <person name="Veneault-Fourrey C."/>
            <person name="LaButti K."/>
            <person name="Lindquist E.A."/>
            <person name="Lipzen A."/>
            <person name="Lundell T."/>
            <person name="Morin E."/>
            <person name="Murat C."/>
            <person name="Riley R."/>
            <person name="Ohm R."/>
            <person name="Sun H."/>
            <person name="Tunlid A."/>
            <person name="Henrissat B."/>
            <person name="Grigoriev I.V."/>
            <person name="Hibbett D.S."/>
            <person name="Martin F."/>
        </authorList>
    </citation>
    <scope>NUCLEOTIDE SEQUENCE [LARGE SCALE GENOMIC DNA]</scope>
    <source>
        <strain evidence="4">MUT 4182</strain>
    </source>
</reference>
<dbReference type="GO" id="GO:0043399">
    <property type="term" value="F:tRNA adenosine(64)-2'-O-ribosylphosphate transferase activity"/>
    <property type="evidence" value="ECO:0007669"/>
    <property type="project" value="InterPro"/>
</dbReference>
<proteinExistence type="predicted"/>
<feature type="domain" description="Rit1 N-terminal" evidence="2">
    <location>
        <begin position="14"/>
        <end position="275"/>
    </location>
</feature>
<keyword evidence="4" id="KW-1185">Reference proteome</keyword>
<dbReference type="Pfam" id="PF04179">
    <property type="entry name" value="Init_tRNA_PT"/>
    <property type="match status" value="1"/>
</dbReference>
<dbReference type="STRING" id="1051891.A0A0C3QQX0"/>
<dbReference type="GO" id="GO:0005737">
    <property type="term" value="C:cytoplasm"/>
    <property type="evidence" value="ECO:0007669"/>
    <property type="project" value="TreeGrafter"/>
</dbReference>
<dbReference type="HOGENOM" id="CLU_027654_1_1_1"/>
<evidence type="ECO:0008006" key="5">
    <source>
        <dbReference type="Google" id="ProtNLM"/>
    </source>
</evidence>
<dbReference type="EMBL" id="KN822976">
    <property type="protein sequence ID" value="KIO30049.1"/>
    <property type="molecule type" value="Genomic_DNA"/>
</dbReference>
<sequence length="407" mass="45145">MNLDEILKDDLKALEKEKTGLYNRLRSILDDSAFVNRIREQYPELPIAPNLRCGAWYVDPSWEQVIGEPVYFKSTDGHFNNWDFNMRRANMHLLSVIERGKGLIVVDSTRRGKRLPDALAKTVPIWCSVINRAIARKHAISTFDTALSTPSYAVSPSEHSQIEARLEAWTERLLNSSFEIPNLSKPLRPIWVTPSVSTLPPLTGELGFLPIICLSASENVIEGIERRHGYCYVQGSGDDHETWSRGLTPSEFWKNVEQIRRTDQEDVPMVVDRVVSGAKSVQASTSWIPITKAHSRISLASAPAPVSSDPDTPTIYVAASVTELSPSTLMLVLPISQGKAGQKQFMEALPRAIQFAARNLDDTSWTYIRVVGESNLDAALGITMALLEALFASDGVYTGQLEKHGGS</sequence>
<dbReference type="OrthoDB" id="45256at2759"/>
<gene>
    <name evidence="3" type="ORF">M407DRAFT_225777</name>
</gene>
<accession>A0A0C3QQX0</accession>
<dbReference type="PANTHER" id="PTHR31811">
    <property type="entry name" value="TRNA A64-2'-O-RIBOSYLPHOSPHATE TRANSFERASE"/>
    <property type="match status" value="1"/>
</dbReference>